<accession>A0A8B7NKL1</accession>
<name>A0A8B7NKL1_HYAAZ</name>
<dbReference type="PANTHER" id="PTHR23279:SF37">
    <property type="entry name" value="DEFECTIVE PROBOSCIS EXTENSION RESPONSE 13, ISOFORM B"/>
    <property type="match status" value="1"/>
</dbReference>
<dbReference type="InterPro" id="IPR013106">
    <property type="entry name" value="Ig_V-set"/>
</dbReference>
<dbReference type="GeneID" id="108671214"/>
<sequence>MEMLKIFIVVLLAFPCHGNDDGKFRHLKENFFSSNGRSFMDVVDFAGQGPLRKRSQADAEASLYDDQKSELPSNDQPMSKKPKQERKLSISSDENSEVIESIIDENAFSQNMSGASQGVSSHGIKSAMNSDHKLNEGRSMNSDEAFELQHIPETNNDSASFFKNSKIIDDGGYITPAADSSIASHGQSQVSAGQELNSIDEHKNVHLKLQNPSASRSRWKKQNKSKLGDGGHWVEYDFDGGAATTTVDPSLPENPAGLKNPNLLVGPWVEEPTVRKSKAYFGGKNDTLVNAQIDTTANLPCVIFNRDDHETVSWIRSRDHHLITVGRQTYSSDNRFSVNFNRHLSQWTLHLRYVQPRDAGEYICQLSTDPPMVYVARLSVTE</sequence>
<keyword evidence="4" id="KW-1185">Reference proteome</keyword>
<organism evidence="4 5">
    <name type="scientific">Hyalella azteca</name>
    <name type="common">Amphipod</name>
    <dbReference type="NCBI Taxonomy" id="294128"/>
    <lineage>
        <taxon>Eukaryota</taxon>
        <taxon>Metazoa</taxon>
        <taxon>Ecdysozoa</taxon>
        <taxon>Arthropoda</taxon>
        <taxon>Crustacea</taxon>
        <taxon>Multicrustacea</taxon>
        <taxon>Malacostraca</taxon>
        <taxon>Eumalacostraca</taxon>
        <taxon>Peracarida</taxon>
        <taxon>Amphipoda</taxon>
        <taxon>Senticaudata</taxon>
        <taxon>Talitrida</taxon>
        <taxon>Talitroidea</taxon>
        <taxon>Hyalellidae</taxon>
        <taxon>Hyalella</taxon>
    </lineage>
</organism>
<feature type="domain" description="Ig-like" evidence="3">
    <location>
        <begin position="272"/>
        <end position="381"/>
    </location>
</feature>
<dbReference type="GO" id="GO:0032589">
    <property type="term" value="C:neuron projection membrane"/>
    <property type="evidence" value="ECO:0007669"/>
    <property type="project" value="TreeGrafter"/>
</dbReference>
<dbReference type="OrthoDB" id="9983389at2759"/>
<feature type="compositionally biased region" description="Polar residues" evidence="1">
    <location>
        <begin position="109"/>
        <end position="120"/>
    </location>
</feature>
<dbReference type="InterPro" id="IPR036179">
    <property type="entry name" value="Ig-like_dom_sf"/>
</dbReference>
<evidence type="ECO:0000256" key="1">
    <source>
        <dbReference type="SAM" id="MobiDB-lite"/>
    </source>
</evidence>
<dbReference type="SMART" id="SM00406">
    <property type="entry name" value="IGv"/>
    <property type="match status" value="1"/>
</dbReference>
<feature type="region of interest" description="Disordered" evidence="1">
    <location>
        <begin position="54"/>
        <end position="95"/>
    </location>
</feature>
<feature type="chain" id="PRO_5033995244" evidence="2">
    <location>
        <begin position="19"/>
        <end position="382"/>
    </location>
</feature>
<dbReference type="SMART" id="SM00409">
    <property type="entry name" value="IG"/>
    <property type="match status" value="1"/>
</dbReference>
<dbReference type="GO" id="GO:0050808">
    <property type="term" value="P:synapse organization"/>
    <property type="evidence" value="ECO:0007669"/>
    <property type="project" value="TreeGrafter"/>
</dbReference>
<keyword evidence="2" id="KW-0732">Signal</keyword>
<dbReference type="Gene3D" id="2.60.40.10">
    <property type="entry name" value="Immunoglobulins"/>
    <property type="match status" value="1"/>
</dbReference>
<dbReference type="Pfam" id="PF07686">
    <property type="entry name" value="V-set"/>
    <property type="match status" value="1"/>
</dbReference>
<dbReference type="InterPro" id="IPR007110">
    <property type="entry name" value="Ig-like_dom"/>
</dbReference>
<protein>
    <submittedName>
        <fullName evidence="5">Uncharacterized protein LOC108671214</fullName>
    </submittedName>
</protein>
<evidence type="ECO:0000313" key="5">
    <source>
        <dbReference type="RefSeq" id="XP_018014199.1"/>
    </source>
</evidence>
<dbReference type="InterPro" id="IPR037448">
    <property type="entry name" value="Zig-8"/>
</dbReference>
<reference evidence="5" key="1">
    <citation type="submission" date="2025-08" db="UniProtKB">
        <authorList>
            <consortium name="RefSeq"/>
        </authorList>
    </citation>
    <scope>IDENTIFICATION</scope>
</reference>
<gene>
    <name evidence="5" type="primary">LOC108671214</name>
</gene>
<feature type="non-terminal residue" evidence="5">
    <location>
        <position position="382"/>
    </location>
</feature>
<dbReference type="PROSITE" id="PS50835">
    <property type="entry name" value="IG_LIKE"/>
    <property type="match status" value="1"/>
</dbReference>
<evidence type="ECO:0000256" key="2">
    <source>
        <dbReference type="SAM" id="SignalP"/>
    </source>
</evidence>
<dbReference type="SUPFAM" id="SSF48726">
    <property type="entry name" value="Immunoglobulin"/>
    <property type="match status" value="1"/>
</dbReference>
<dbReference type="CDD" id="cd00099">
    <property type="entry name" value="IgV"/>
    <property type="match status" value="1"/>
</dbReference>
<dbReference type="InterPro" id="IPR003599">
    <property type="entry name" value="Ig_sub"/>
</dbReference>
<dbReference type="KEGG" id="hazt:108671214"/>
<dbReference type="AlphaFoldDB" id="A0A8B7NKL1"/>
<dbReference type="Proteomes" id="UP000694843">
    <property type="component" value="Unplaced"/>
</dbReference>
<evidence type="ECO:0000313" key="4">
    <source>
        <dbReference type="Proteomes" id="UP000694843"/>
    </source>
</evidence>
<feature type="region of interest" description="Disordered" evidence="1">
    <location>
        <begin position="109"/>
        <end position="134"/>
    </location>
</feature>
<dbReference type="RefSeq" id="XP_018014199.1">
    <property type="nucleotide sequence ID" value="XM_018158710.2"/>
</dbReference>
<evidence type="ECO:0000259" key="3">
    <source>
        <dbReference type="PROSITE" id="PS50835"/>
    </source>
</evidence>
<proteinExistence type="predicted"/>
<dbReference type="PANTHER" id="PTHR23279">
    <property type="entry name" value="DEFECTIVE PROBOSCIS EXTENSION RESPONSE DPR -RELATED"/>
    <property type="match status" value="1"/>
</dbReference>
<feature type="signal peptide" evidence="2">
    <location>
        <begin position="1"/>
        <end position="18"/>
    </location>
</feature>
<dbReference type="InterPro" id="IPR013783">
    <property type="entry name" value="Ig-like_fold"/>
</dbReference>